<gene>
    <name evidence="1" type="ORF">PHMEG_000912</name>
</gene>
<comment type="caution">
    <text evidence="1">The sequence shown here is derived from an EMBL/GenBank/DDBJ whole genome shotgun (WGS) entry which is preliminary data.</text>
</comment>
<name>A0A225X358_9STRA</name>
<accession>A0A225X358</accession>
<evidence type="ECO:0000313" key="1">
    <source>
        <dbReference type="EMBL" id="OWZ24112.1"/>
    </source>
</evidence>
<reference evidence="2" key="1">
    <citation type="submission" date="2017-03" db="EMBL/GenBank/DDBJ databases">
        <title>Phytopthora megakarya and P. palmivora, two closely related causual agents of cacao black pod achieved similar genome size and gene model numbers by different mechanisms.</title>
        <authorList>
            <person name="Ali S."/>
            <person name="Shao J."/>
            <person name="Larry D.J."/>
            <person name="Kronmiller B."/>
            <person name="Shen D."/>
            <person name="Strem M.D."/>
            <person name="Melnick R.L."/>
            <person name="Guiltinan M.J."/>
            <person name="Tyler B.M."/>
            <person name="Meinhardt L.W."/>
            <person name="Bailey B.A."/>
        </authorList>
    </citation>
    <scope>NUCLEOTIDE SEQUENCE [LARGE SCALE GENOMIC DNA]</scope>
    <source>
        <strain evidence="2">zdho120</strain>
    </source>
</reference>
<dbReference type="AlphaFoldDB" id="A0A225X358"/>
<protein>
    <submittedName>
        <fullName evidence="1">Uncharacterized protein</fullName>
    </submittedName>
</protein>
<proteinExistence type="predicted"/>
<dbReference type="Proteomes" id="UP000198211">
    <property type="component" value="Unassembled WGS sequence"/>
</dbReference>
<dbReference type="Gene3D" id="2.40.70.10">
    <property type="entry name" value="Acid Proteases"/>
    <property type="match status" value="1"/>
</dbReference>
<dbReference type="InterPro" id="IPR021109">
    <property type="entry name" value="Peptidase_aspartic_dom_sf"/>
</dbReference>
<dbReference type="EMBL" id="NBNE01000028">
    <property type="protein sequence ID" value="OWZ24112.1"/>
    <property type="molecule type" value="Genomic_DNA"/>
</dbReference>
<organism evidence="1 2">
    <name type="scientific">Phytophthora megakarya</name>
    <dbReference type="NCBI Taxonomy" id="4795"/>
    <lineage>
        <taxon>Eukaryota</taxon>
        <taxon>Sar</taxon>
        <taxon>Stramenopiles</taxon>
        <taxon>Oomycota</taxon>
        <taxon>Peronosporomycetes</taxon>
        <taxon>Peronosporales</taxon>
        <taxon>Peronosporaceae</taxon>
        <taxon>Phytophthora</taxon>
    </lineage>
</organism>
<keyword evidence="2" id="KW-1185">Reference proteome</keyword>
<sequence length="353" mass="40064">MSEKFAKKFNVGDIPDQGRSMEIQGVSKDKIMTTCRASMKIMLEWERVYIFDMWIMDHCAGVNVLLGTDFLIPAENTKDEVGVLYEESGPVTTTDIPSREWRTFRLSIRQPTPKTHEIWIRRTEKLNSDCHEVLEKKTRPSATYEYIRKDSILFCTYAGYSLGPDRTTATRCRGRQQMKLLKIRLEKKVVTKNHLNKTPEMSLSILNAPLSQSVLITEGNDEKDDETSNPCIHEGADIDLTDYAQELAFLPDLSENSPTVLDYSDPNVTNSKLTEQDETKLIEVLKTHEKIMIASGNALCGEVGETFAPWPYGVVCDIDVNGNSPIKRRASRNSISYLKKLYELLKGLLKANL</sequence>
<evidence type="ECO:0000313" key="2">
    <source>
        <dbReference type="Proteomes" id="UP000198211"/>
    </source>
</evidence>
<dbReference type="OrthoDB" id="7762636at2759"/>